<gene>
    <name evidence="2" type="ORF">EVOR1521_LOCUS20814</name>
</gene>
<name>A0AA36IZ23_9DINO</name>
<evidence type="ECO:0000313" key="2">
    <source>
        <dbReference type="EMBL" id="CAJ1396617.1"/>
    </source>
</evidence>
<keyword evidence="1" id="KW-0677">Repeat</keyword>
<sequence>MAEDMPRYRLKPDLISFNSALSASNASLVEWLLHEMAPGLQPDMISYNAATFAFSQATEWQKVAQLLEELGQDQPSASVYHNALRALVTASCESQASGLLEEMRRNQVQPNQAKGDGARRTGFTAPCMWT</sequence>
<dbReference type="Gene3D" id="1.25.40.10">
    <property type="entry name" value="Tetratricopeptide repeat domain"/>
    <property type="match status" value="1"/>
</dbReference>
<dbReference type="PANTHER" id="PTHR47933">
    <property type="entry name" value="PENTATRICOPEPTIDE REPEAT-CONTAINING PROTEIN 1, MITOCHONDRIAL"/>
    <property type="match status" value="1"/>
</dbReference>
<evidence type="ECO:0000256" key="1">
    <source>
        <dbReference type="ARBA" id="ARBA00022737"/>
    </source>
</evidence>
<dbReference type="InterPro" id="IPR051240">
    <property type="entry name" value="Mito_RNA-Proc/Resp"/>
</dbReference>
<evidence type="ECO:0000313" key="3">
    <source>
        <dbReference type="Proteomes" id="UP001178507"/>
    </source>
</evidence>
<dbReference type="Proteomes" id="UP001178507">
    <property type="component" value="Unassembled WGS sequence"/>
</dbReference>
<protein>
    <recommendedName>
        <fullName evidence="4">Pentatricopeptide repeat-containing protein</fullName>
    </recommendedName>
</protein>
<proteinExistence type="predicted"/>
<dbReference type="EMBL" id="CAUJNA010003238">
    <property type="protein sequence ID" value="CAJ1396617.1"/>
    <property type="molecule type" value="Genomic_DNA"/>
</dbReference>
<dbReference type="GO" id="GO:0003729">
    <property type="term" value="F:mRNA binding"/>
    <property type="evidence" value="ECO:0007669"/>
    <property type="project" value="TreeGrafter"/>
</dbReference>
<evidence type="ECO:0008006" key="4">
    <source>
        <dbReference type="Google" id="ProtNLM"/>
    </source>
</evidence>
<dbReference type="InterPro" id="IPR011990">
    <property type="entry name" value="TPR-like_helical_dom_sf"/>
</dbReference>
<dbReference type="AlphaFoldDB" id="A0AA36IZ23"/>
<keyword evidence="3" id="KW-1185">Reference proteome</keyword>
<comment type="caution">
    <text evidence="2">The sequence shown here is derived from an EMBL/GenBank/DDBJ whole genome shotgun (WGS) entry which is preliminary data.</text>
</comment>
<organism evidence="2 3">
    <name type="scientific">Effrenium voratum</name>
    <dbReference type="NCBI Taxonomy" id="2562239"/>
    <lineage>
        <taxon>Eukaryota</taxon>
        <taxon>Sar</taxon>
        <taxon>Alveolata</taxon>
        <taxon>Dinophyceae</taxon>
        <taxon>Suessiales</taxon>
        <taxon>Symbiodiniaceae</taxon>
        <taxon>Effrenium</taxon>
    </lineage>
</organism>
<dbReference type="PANTHER" id="PTHR47933:SF11">
    <property type="entry name" value="PENTATRICOPEPTIDE REPEAT-CONTAINING PROTEIN 2"/>
    <property type="match status" value="1"/>
</dbReference>
<accession>A0AA36IZ23</accession>
<reference evidence="2" key="1">
    <citation type="submission" date="2023-08" db="EMBL/GenBank/DDBJ databases">
        <authorList>
            <person name="Chen Y."/>
            <person name="Shah S."/>
            <person name="Dougan E. K."/>
            <person name="Thang M."/>
            <person name="Chan C."/>
        </authorList>
    </citation>
    <scope>NUCLEOTIDE SEQUENCE</scope>
</reference>